<accession>A0A1J5QXJ3</accession>
<dbReference type="PANTHER" id="PTHR30290:SF64">
    <property type="entry name" value="ABC TRANSPORTER PERIPLASMIC BINDING PROTEIN"/>
    <property type="match status" value="1"/>
</dbReference>
<dbReference type="Pfam" id="PF00496">
    <property type="entry name" value="SBP_bac_5"/>
    <property type="match status" value="1"/>
</dbReference>
<dbReference type="GO" id="GO:0030288">
    <property type="term" value="C:outer membrane-bounded periplasmic space"/>
    <property type="evidence" value="ECO:0007669"/>
    <property type="project" value="TreeGrafter"/>
</dbReference>
<dbReference type="GO" id="GO:0042884">
    <property type="term" value="P:microcin transport"/>
    <property type="evidence" value="ECO:0007669"/>
    <property type="project" value="TreeGrafter"/>
</dbReference>
<evidence type="ECO:0000259" key="2">
    <source>
        <dbReference type="Pfam" id="PF00496"/>
    </source>
</evidence>
<dbReference type="InterPro" id="IPR000914">
    <property type="entry name" value="SBP_5_dom"/>
</dbReference>
<organism evidence="3">
    <name type="scientific">mine drainage metagenome</name>
    <dbReference type="NCBI Taxonomy" id="410659"/>
    <lineage>
        <taxon>unclassified sequences</taxon>
        <taxon>metagenomes</taxon>
        <taxon>ecological metagenomes</taxon>
    </lineage>
</organism>
<dbReference type="PIRSF" id="PIRSF002741">
    <property type="entry name" value="MppA"/>
    <property type="match status" value="1"/>
</dbReference>
<dbReference type="GO" id="GO:1904680">
    <property type="term" value="F:peptide transmembrane transporter activity"/>
    <property type="evidence" value="ECO:0007669"/>
    <property type="project" value="TreeGrafter"/>
</dbReference>
<dbReference type="Gene3D" id="3.40.190.10">
    <property type="entry name" value="Periplasmic binding protein-like II"/>
    <property type="match status" value="1"/>
</dbReference>
<dbReference type="CDD" id="cd08497">
    <property type="entry name" value="MbnE-like"/>
    <property type="match status" value="1"/>
</dbReference>
<reference evidence="3" key="1">
    <citation type="submission" date="2016-10" db="EMBL/GenBank/DDBJ databases">
        <title>Sequence of Gallionella enrichment culture.</title>
        <authorList>
            <person name="Poehlein A."/>
            <person name="Muehling M."/>
            <person name="Daniel R."/>
        </authorList>
    </citation>
    <scope>NUCLEOTIDE SEQUENCE</scope>
</reference>
<evidence type="ECO:0000256" key="1">
    <source>
        <dbReference type="ARBA" id="ARBA00022729"/>
    </source>
</evidence>
<comment type="caution">
    <text evidence="3">The sequence shown here is derived from an EMBL/GenBank/DDBJ whole genome shotgun (WGS) entry which is preliminary data.</text>
</comment>
<evidence type="ECO:0000313" key="3">
    <source>
        <dbReference type="EMBL" id="OIQ84551.1"/>
    </source>
</evidence>
<dbReference type="EMBL" id="MLJW01000609">
    <property type="protein sequence ID" value="OIQ84551.1"/>
    <property type="molecule type" value="Genomic_DNA"/>
</dbReference>
<dbReference type="SUPFAM" id="SSF53850">
    <property type="entry name" value="Periplasmic binding protein-like II"/>
    <property type="match status" value="1"/>
</dbReference>
<feature type="domain" description="Solute-binding protein family 5" evidence="2">
    <location>
        <begin position="102"/>
        <end position="508"/>
    </location>
</feature>
<dbReference type="InterPro" id="IPR030678">
    <property type="entry name" value="Peptide/Ni-bd"/>
</dbReference>
<dbReference type="GO" id="GO:0015833">
    <property type="term" value="P:peptide transport"/>
    <property type="evidence" value="ECO:0007669"/>
    <property type="project" value="TreeGrafter"/>
</dbReference>
<sequence>MVPSPRLTRRGLLQAAVLVPWREPAGGFALFGRPKYAAGFSHFDYVNPQAPVGGTLWLTPATRNASFDKLNPFTLRGTAPPGLVSLVFETLMTPSWDEPNSVYGLLAERMEVDADRMGVRFWLHPLARFADGSAVDAAAVCHSFAALSGDGAAPSVRAQYADLVAARALGPRLVHFTFRRADRELPLIAAGLPVFSPRWGGGAALAQLVGQPPLASGPYRIERQRGQRDIVYARRADYWGWQLPSRRGQYNFARIGYKLYRDGTAQLEAFKAGEFDLIQAFVAREWVRQYRGGGFDDGELVKRELPNHNPAGFQGFVMNLRRPLFHDVRVRHALALALDFQWLNRMLFYGQYKRIHGYFANSPYAASGSASGAELALLEPWRGQLPAAVFGELPTLPSTAPPGSLRANLLAARALLREAGWHYRDGALRNARGDAFIFEYLESQGSLAPVIAPYARALDILGIRLIYRQVDFAVYQQRLEVFDFDMTTTGYAGSPSPGNELVDLFGSAAALQDGSDNLWGVHEPAIDALIGAVLSARTDEALRAACHALDRVLVCGWYSVPHWYAAAHRVAWRAHRFGMPQRLPLYYEPQSWAAACWWQEGES</sequence>
<dbReference type="InterPro" id="IPR039424">
    <property type="entry name" value="SBP_5"/>
</dbReference>
<gene>
    <name evidence="3" type="ORF">GALL_336160</name>
</gene>
<proteinExistence type="predicted"/>
<protein>
    <submittedName>
        <fullName evidence="3">Bacterial extracellular solute-binding protein, family 5 middle</fullName>
    </submittedName>
</protein>
<dbReference type="Gene3D" id="3.10.105.10">
    <property type="entry name" value="Dipeptide-binding Protein, Domain 3"/>
    <property type="match status" value="1"/>
</dbReference>
<name>A0A1J5QXJ3_9ZZZZ</name>
<dbReference type="PANTHER" id="PTHR30290">
    <property type="entry name" value="PERIPLASMIC BINDING COMPONENT OF ABC TRANSPORTER"/>
    <property type="match status" value="1"/>
</dbReference>
<dbReference type="GO" id="GO:0043190">
    <property type="term" value="C:ATP-binding cassette (ABC) transporter complex"/>
    <property type="evidence" value="ECO:0007669"/>
    <property type="project" value="InterPro"/>
</dbReference>
<keyword evidence="1" id="KW-0732">Signal</keyword>
<dbReference type="AlphaFoldDB" id="A0A1J5QXJ3"/>